<name>D6WUQ1_TRICA</name>
<proteinExistence type="predicted"/>
<dbReference type="OMA" id="GITHADQ"/>
<keyword evidence="1" id="KW-0175">Coiled coil</keyword>
<evidence type="ECO:0000256" key="1">
    <source>
        <dbReference type="SAM" id="Coils"/>
    </source>
</evidence>
<dbReference type="EMBL" id="KQ971363">
    <property type="protein sequence ID" value="EFA09054.1"/>
    <property type="molecule type" value="Genomic_DNA"/>
</dbReference>
<accession>D6WUQ1</accession>
<evidence type="ECO:0000256" key="2">
    <source>
        <dbReference type="SAM" id="MobiDB-lite"/>
    </source>
</evidence>
<dbReference type="HOGENOM" id="CLU_792896_0_0_1"/>
<dbReference type="InParanoid" id="D6WUQ1"/>
<dbReference type="Proteomes" id="UP000007266">
    <property type="component" value="Linkage group 8"/>
</dbReference>
<reference evidence="3 4" key="2">
    <citation type="journal article" date="2010" name="Nucleic Acids Res.">
        <title>BeetleBase in 2010: revisions to provide comprehensive genomic information for Tribolium castaneum.</title>
        <authorList>
            <person name="Kim H.S."/>
            <person name="Murphy T."/>
            <person name="Xia J."/>
            <person name="Caragea D."/>
            <person name="Park Y."/>
            <person name="Beeman R.W."/>
            <person name="Lorenzen M.D."/>
            <person name="Butcher S."/>
            <person name="Manak J.R."/>
            <person name="Brown S.J."/>
        </authorList>
    </citation>
    <scope>GENOME REANNOTATION</scope>
    <source>
        <strain evidence="3 4">Georgia GA2</strain>
    </source>
</reference>
<feature type="region of interest" description="Disordered" evidence="2">
    <location>
        <begin position="1"/>
        <end position="29"/>
    </location>
</feature>
<gene>
    <name evidence="3" type="primary">AUGUSTUS-3.0.2_06767</name>
    <name evidence="3" type="ORF">TcasGA2_TC006767</name>
</gene>
<feature type="compositionally biased region" description="Basic residues" evidence="2">
    <location>
        <begin position="15"/>
        <end position="29"/>
    </location>
</feature>
<dbReference type="AlphaFoldDB" id="D6WUQ1"/>
<reference evidence="3 4" key="1">
    <citation type="journal article" date="2008" name="Nature">
        <title>The genome of the model beetle and pest Tribolium castaneum.</title>
        <authorList>
            <consortium name="Tribolium Genome Sequencing Consortium"/>
            <person name="Richards S."/>
            <person name="Gibbs R.A."/>
            <person name="Weinstock G.M."/>
            <person name="Brown S.J."/>
            <person name="Denell R."/>
            <person name="Beeman R.W."/>
            <person name="Gibbs R."/>
            <person name="Beeman R.W."/>
            <person name="Brown S.J."/>
            <person name="Bucher G."/>
            <person name="Friedrich M."/>
            <person name="Grimmelikhuijzen C.J."/>
            <person name="Klingler M."/>
            <person name="Lorenzen M."/>
            <person name="Richards S."/>
            <person name="Roth S."/>
            <person name="Schroder R."/>
            <person name="Tautz D."/>
            <person name="Zdobnov E.M."/>
            <person name="Muzny D."/>
            <person name="Gibbs R.A."/>
            <person name="Weinstock G.M."/>
            <person name="Attaway T."/>
            <person name="Bell S."/>
            <person name="Buhay C.J."/>
            <person name="Chandrabose M.N."/>
            <person name="Chavez D."/>
            <person name="Clerk-Blankenburg K.P."/>
            <person name="Cree A."/>
            <person name="Dao M."/>
            <person name="Davis C."/>
            <person name="Chacko J."/>
            <person name="Dinh H."/>
            <person name="Dugan-Rocha S."/>
            <person name="Fowler G."/>
            <person name="Garner T.T."/>
            <person name="Garnes J."/>
            <person name="Gnirke A."/>
            <person name="Hawes A."/>
            <person name="Hernandez J."/>
            <person name="Hines S."/>
            <person name="Holder M."/>
            <person name="Hume J."/>
            <person name="Jhangiani S.N."/>
            <person name="Joshi V."/>
            <person name="Khan Z.M."/>
            <person name="Jackson L."/>
            <person name="Kovar C."/>
            <person name="Kowis A."/>
            <person name="Lee S."/>
            <person name="Lewis L.R."/>
            <person name="Margolis J."/>
            <person name="Morgan M."/>
            <person name="Nazareth L.V."/>
            <person name="Nguyen N."/>
            <person name="Okwuonu G."/>
            <person name="Parker D."/>
            <person name="Richards S."/>
            <person name="Ruiz S.J."/>
            <person name="Santibanez J."/>
            <person name="Savard J."/>
            <person name="Scherer S.E."/>
            <person name="Schneider B."/>
            <person name="Sodergren E."/>
            <person name="Tautz D."/>
            <person name="Vattahil S."/>
            <person name="Villasana D."/>
            <person name="White C.S."/>
            <person name="Wright R."/>
            <person name="Park Y."/>
            <person name="Beeman R.W."/>
            <person name="Lord J."/>
            <person name="Oppert B."/>
            <person name="Lorenzen M."/>
            <person name="Brown S."/>
            <person name="Wang L."/>
            <person name="Savard J."/>
            <person name="Tautz D."/>
            <person name="Richards S."/>
            <person name="Weinstock G."/>
            <person name="Gibbs R.A."/>
            <person name="Liu Y."/>
            <person name="Worley K."/>
            <person name="Weinstock G."/>
            <person name="Elsik C.G."/>
            <person name="Reese J.T."/>
            <person name="Elhaik E."/>
            <person name="Landan G."/>
            <person name="Graur D."/>
            <person name="Arensburger P."/>
            <person name="Atkinson P."/>
            <person name="Beeman R.W."/>
            <person name="Beidler J."/>
            <person name="Brown S.J."/>
            <person name="Demuth J.P."/>
            <person name="Drury D.W."/>
            <person name="Du Y.Z."/>
            <person name="Fujiwara H."/>
            <person name="Lorenzen M."/>
            <person name="Maselli V."/>
            <person name="Osanai M."/>
            <person name="Park Y."/>
            <person name="Robertson H.M."/>
            <person name="Tu Z."/>
            <person name="Wang J.J."/>
            <person name="Wang S."/>
            <person name="Richards S."/>
            <person name="Song H."/>
            <person name="Zhang L."/>
            <person name="Sodergren E."/>
            <person name="Werner D."/>
            <person name="Stanke M."/>
            <person name="Morgenstern B."/>
            <person name="Solovyev V."/>
            <person name="Kosarev P."/>
            <person name="Brown G."/>
            <person name="Chen H.C."/>
            <person name="Ermolaeva O."/>
            <person name="Hlavina W."/>
            <person name="Kapustin Y."/>
            <person name="Kiryutin B."/>
            <person name="Kitts P."/>
            <person name="Maglott D."/>
            <person name="Pruitt K."/>
            <person name="Sapojnikov V."/>
            <person name="Souvorov A."/>
            <person name="Mackey A.J."/>
            <person name="Waterhouse R.M."/>
            <person name="Wyder S."/>
            <person name="Zdobnov E.M."/>
            <person name="Zdobnov E.M."/>
            <person name="Wyder S."/>
            <person name="Kriventseva E.V."/>
            <person name="Kadowaki T."/>
            <person name="Bork P."/>
            <person name="Aranda M."/>
            <person name="Bao R."/>
            <person name="Beermann A."/>
            <person name="Berns N."/>
            <person name="Bolognesi R."/>
            <person name="Bonneton F."/>
            <person name="Bopp D."/>
            <person name="Brown S.J."/>
            <person name="Bucher G."/>
            <person name="Butts T."/>
            <person name="Chaumot A."/>
            <person name="Denell R.E."/>
            <person name="Ferrier D.E."/>
            <person name="Friedrich M."/>
            <person name="Gordon C.M."/>
            <person name="Jindra M."/>
            <person name="Klingler M."/>
            <person name="Lan Q."/>
            <person name="Lattorff H.M."/>
            <person name="Laudet V."/>
            <person name="von Levetsow C."/>
            <person name="Liu Z."/>
            <person name="Lutz R."/>
            <person name="Lynch J.A."/>
            <person name="da Fonseca R.N."/>
            <person name="Posnien N."/>
            <person name="Reuter R."/>
            <person name="Roth S."/>
            <person name="Savard J."/>
            <person name="Schinko J.B."/>
            <person name="Schmitt C."/>
            <person name="Schoppmeier M."/>
            <person name="Schroder R."/>
            <person name="Shippy T.D."/>
            <person name="Simonnet F."/>
            <person name="Marques-Souza H."/>
            <person name="Tautz D."/>
            <person name="Tomoyasu Y."/>
            <person name="Trauner J."/>
            <person name="Van der Zee M."/>
            <person name="Vervoort M."/>
            <person name="Wittkopp N."/>
            <person name="Wimmer E.A."/>
            <person name="Yang X."/>
            <person name="Jones A.K."/>
            <person name="Sattelle D.B."/>
            <person name="Ebert P.R."/>
            <person name="Nelson D."/>
            <person name="Scott J.G."/>
            <person name="Beeman R.W."/>
            <person name="Muthukrishnan S."/>
            <person name="Kramer K.J."/>
            <person name="Arakane Y."/>
            <person name="Beeman R.W."/>
            <person name="Zhu Q."/>
            <person name="Hogenkamp D."/>
            <person name="Dixit R."/>
            <person name="Oppert B."/>
            <person name="Jiang H."/>
            <person name="Zou Z."/>
            <person name="Marshall J."/>
            <person name="Elpidina E."/>
            <person name="Vinokurov K."/>
            <person name="Oppert C."/>
            <person name="Zou Z."/>
            <person name="Evans J."/>
            <person name="Lu Z."/>
            <person name="Zhao P."/>
            <person name="Sumathipala N."/>
            <person name="Altincicek B."/>
            <person name="Vilcinskas A."/>
            <person name="Williams M."/>
            <person name="Hultmark D."/>
            <person name="Hetru C."/>
            <person name="Jiang H."/>
            <person name="Grimmelikhuijzen C.J."/>
            <person name="Hauser F."/>
            <person name="Cazzamali G."/>
            <person name="Williamson M."/>
            <person name="Park Y."/>
            <person name="Li B."/>
            <person name="Tanaka Y."/>
            <person name="Predel R."/>
            <person name="Neupert S."/>
            <person name="Schachtner J."/>
            <person name="Verleyen P."/>
            <person name="Raible F."/>
            <person name="Bork P."/>
            <person name="Friedrich M."/>
            <person name="Walden K.K."/>
            <person name="Robertson H.M."/>
            <person name="Angeli S."/>
            <person name="Foret S."/>
            <person name="Bucher G."/>
            <person name="Schuetz S."/>
            <person name="Maleszka R."/>
            <person name="Wimmer E.A."/>
            <person name="Beeman R.W."/>
            <person name="Lorenzen M."/>
            <person name="Tomoyasu Y."/>
            <person name="Miller S.C."/>
            <person name="Grossmann D."/>
            <person name="Bucher G."/>
        </authorList>
    </citation>
    <scope>NUCLEOTIDE SEQUENCE [LARGE SCALE GENOMIC DNA]</scope>
    <source>
        <strain evidence="3 4">Georgia GA2</strain>
    </source>
</reference>
<organism evidence="3 4">
    <name type="scientific">Tribolium castaneum</name>
    <name type="common">Red flour beetle</name>
    <dbReference type="NCBI Taxonomy" id="7070"/>
    <lineage>
        <taxon>Eukaryota</taxon>
        <taxon>Metazoa</taxon>
        <taxon>Ecdysozoa</taxon>
        <taxon>Arthropoda</taxon>
        <taxon>Hexapoda</taxon>
        <taxon>Insecta</taxon>
        <taxon>Pterygota</taxon>
        <taxon>Neoptera</taxon>
        <taxon>Endopterygota</taxon>
        <taxon>Coleoptera</taxon>
        <taxon>Polyphaga</taxon>
        <taxon>Cucujiformia</taxon>
        <taxon>Tenebrionidae</taxon>
        <taxon>Tenebrionidae incertae sedis</taxon>
        <taxon>Tribolium</taxon>
    </lineage>
</organism>
<evidence type="ECO:0000313" key="4">
    <source>
        <dbReference type="Proteomes" id="UP000007266"/>
    </source>
</evidence>
<feature type="coiled-coil region" evidence="1">
    <location>
        <begin position="50"/>
        <end position="103"/>
    </location>
</feature>
<protein>
    <submittedName>
        <fullName evidence="3">Uncharacterized protein</fullName>
    </submittedName>
</protein>
<keyword evidence="4" id="KW-1185">Reference proteome</keyword>
<sequence length="284" mass="32483">MGVTVSKSPLERRNTVLRRSQRRSIHGVKSKADKIVKEIKKFKASDESAYLALRTKIEALERDLKHTSKQLQPQLKPLFEETLQRAQQCYQLLEDKFKENQAEASNNNEDENDDVFVEETQEVPQSPKKVQLTLVQVEPIEASPQINKRFSAMKLGVPVLPGTILESQARKSLDSQDKVANLRQGIEKVELEISQFVGKKNGRYYGRIKGQLEEYLSELRNIVPADDEVAEQVKLNCNYVASCLTFLDEKAIDDGDDDDYDEVPTPRLVEERNLSPRSMRTTYI</sequence>
<evidence type="ECO:0000313" key="3">
    <source>
        <dbReference type="EMBL" id="EFA09054.1"/>
    </source>
</evidence>